<dbReference type="OrthoDB" id="2104804at2759"/>
<proteinExistence type="predicted"/>
<sequence>MREYKQIPSLSRHLPFAEDPIITDNLPESPQDDVNKLEEIRPPPCRRCAELPIPEAYWDLVQDSPAFVSIPQMTDIGIGDSVCVRVVVPAQTTQMPLKFAPFPGAPWDSILLDLIGQNTNISVPVMLEKADHTHNFHRDKVHVYEADVVLRDADVYRPQGYIEYRHARWNAEGFLDPQPFVPEQITIEQDLQITVTDNEQLSPYSLQKYLDLPLCTEPNADGRWVSVESLPFDPKLVPPPDSHGLVWLPYECRLQRIAYTEFAKCLAQRYPLVHWYGDSNTRRALKKVSTLGKWCEDDPTTPVCMCNDNLEPFAEFGANHRLSAFEIDPEAGTSSMVDPFSALPATKPRIVTFKWDGLTTRNAPPWADYFIPDFEKKLGHPMLAILGMTNWDTAFESHAFFANEADKLTSKLNSSYALVDGQASTDIVLRTGQYYCCTSDTDPYWKRRYSRLRNHYFDKTLISTFKSRLGHERRIMVWDVARITERRPYHLRRNDVLTCEANHVRSQLVEIENQVLMNALCNSFIPTP</sequence>
<protein>
    <submittedName>
        <fullName evidence="1">Uncharacterized protein</fullName>
    </submittedName>
</protein>
<organism evidence="1 2">
    <name type="scientific">Coemansia brasiliensis</name>
    <dbReference type="NCBI Taxonomy" id="2650707"/>
    <lineage>
        <taxon>Eukaryota</taxon>
        <taxon>Fungi</taxon>
        <taxon>Fungi incertae sedis</taxon>
        <taxon>Zoopagomycota</taxon>
        <taxon>Kickxellomycotina</taxon>
        <taxon>Kickxellomycetes</taxon>
        <taxon>Kickxellales</taxon>
        <taxon>Kickxellaceae</taxon>
        <taxon>Coemansia</taxon>
    </lineage>
</organism>
<name>A0A9W8M210_9FUNG</name>
<evidence type="ECO:0000313" key="1">
    <source>
        <dbReference type="EMBL" id="KAJ2851048.1"/>
    </source>
</evidence>
<dbReference type="EMBL" id="JANBUW010000018">
    <property type="protein sequence ID" value="KAJ2851048.1"/>
    <property type="molecule type" value="Genomic_DNA"/>
</dbReference>
<gene>
    <name evidence="1" type="ORF">IWW36_001395</name>
</gene>
<accession>A0A9W8M210</accession>
<dbReference type="AlphaFoldDB" id="A0A9W8M210"/>
<keyword evidence="2" id="KW-1185">Reference proteome</keyword>
<evidence type="ECO:0000313" key="2">
    <source>
        <dbReference type="Proteomes" id="UP001139887"/>
    </source>
</evidence>
<dbReference type="Proteomes" id="UP001139887">
    <property type="component" value="Unassembled WGS sequence"/>
</dbReference>
<comment type="caution">
    <text evidence="1">The sequence shown here is derived from an EMBL/GenBank/DDBJ whole genome shotgun (WGS) entry which is preliminary data.</text>
</comment>
<reference evidence="1" key="1">
    <citation type="submission" date="2022-07" db="EMBL/GenBank/DDBJ databases">
        <title>Phylogenomic reconstructions and comparative analyses of Kickxellomycotina fungi.</title>
        <authorList>
            <person name="Reynolds N.K."/>
            <person name="Stajich J.E."/>
            <person name="Barry K."/>
            <person name="Grigoriev I.V."/>
            <person name="Crous P."/>
            <person name="Smith M.E."/>
        </authorList>
    </citation>
    <scope>NUCLEOTIDE SEQUENCE</scope>
    <source>
        <strain evidence="1">NRRL 1566</strain>
    </source>
</reference>